<evidence type="ECO:0000313" key="3">
    <source>
        <dbReference type="Proteomes" id="UP001187192"/>
    </source>
</evidence>
<evidence type="ECO:0000256" key="1">
    <source>
        <dbReference type="SAM" id="MobiDB-lite"/>
    </source>
</evidence>
<reference evidence="2" key="1">
    <citation type="submission" date="2023-07" db="EMBL/GenBank/DDBJ databases">
        <title>draft genome sequence of fig (Ficus carica).</title>
        <authorList>
            <person name="Takahashi T."/>
            <person name="Nishimura K."/>
        </authorList>
    </citation>
    <scope>NUCLEOTIDE SEQUENCE</scope>
</reference>
<proteinExistence type="predicted"/>
<dbReference type="Proteomes" id="UP001187192">
    <property type="component" value="Unassembled WGS sequence"/>
</dbReference>
<feature type="compositionally biased region" description="Polar residues" evidence="1">
    <location>
        <begin position="50"/>
        <end position="67"/>
    </location>
</feature>
<comment type="caution">
    <text evidence="2">The sequence shown here is derived from an EMBL/GenBank/DDBJ whole genome shotgun (WGS) entry which is preliminary data.</text>
</comment>
<feature type="region of interest" description="Disordered" evidence="1">
    <location>
        <begin position="34"/>
        <end position="67"/>
    </location>
</feature>
<accession>A0AA88CKY6</accession>
<protein>
    <submittedName>
        <fullName evidence="2">Uncharacterized protein</fullName>
    </submittedName>
</protein>
<keyword evidence="3" id="KW-1185">Reference proteome</keyword>
<organism evidence="2 3">
    <name type="scientific">Ficus carica</name>
    <name type="common">Common fig</name>
    <dbReference type="NCBI Taxonomy" id="3494"/>
    <lineage>
        <taxon>Eukaryota</taxon>
        <taxon>Viridiplantae</taxon>
        <taxon>Streptophyta</taxon>
        <taxon>Embryophyta</taxon>
        <taxon>Tracheophyta</taxon>
        <taxon>Spermatophyta</taxon>
        <taxon>Magnoliopsida</taxon>
        <taxon>eudicotyledons</taxon>
        <taxon>Gunneridae</taxon>
        <taxon>Pentapetalae</taxon>
        <taxon>rosids</taxon>
        <taxon>fabids</taxon>
        <taxon>Rosales</taxon>
        <taxon>Moraceae</taxon>
        <taxon>Ficeae</taxon>
        <taxon>Ficus</taxon>
    </lineage>
</organism>
<evidence type="ECO:0000313" key="2">
    <source>
        <dbReference type="EMBL" id="GMN21595.1"/>
    </source>
</evidence>
<dbReference type="AlphaFoldDB" id="A0AA88CKY6"/>
<name>A0AA88CKY6_FICCA</name>
<sequence>MAVAKKRRLTKVTMPTCLPKAALLTRLVEAPHQGDLAKMPSPSPRLAMAKSSNLQLMSQKTSLSTVN</sequence>
<dbReference type="EMBL" id="BTGU01006600">
    <property type="protein sequence ID" value="GMN21595.1"/>
    <property type="molecule type" value="Genomic_DNA"/>
</dbReference>
<gene>
    <name evidence="2" type="ORF">TIFTF001_048902</name>
</gene>